<organism evidence="1 2">
    <name type="scientific">Anaeromicropila populeti</name>
    <dbReference type="NCBI Taxonomy" id="37658"/>
    <lineage>
        <taxon>Bacteria</taxon>
        <taxon>Bacillati</taxon>
        <taxon>Bacillota</taxon>
        <taxon>Clostridia</taxon>
        <taxon>Lachnospirales</taxon>
        <taxon>Lachnospiraceae</taxon>
        <taxon>Anaeromicropila</taxon>
    </lineage>
</organism>
<reference evidence="1 2" key="1">
    <citation type="submission" date="2016-10" db="EMBL/GenBank/DDBJ databases">
        <authorList>
            <person name="de Groot N.N."/>
        </authorList>
    </citation>
    <scope>NUCLEOTIDE SEQUENCE [LARGE SCALE GENOMIC DNA]</scope>
    <source>
        <strain evidence="1 2">743A</strain>
    </source>
</reference>
<name>A0A1I6J0J2_9FIRM</name>
<proteinExistence type="predicted"/>
<sequence length="270" mass="30198">MFEDLEGNTEITGMKQLLDANDKNMEGGWSYNQGDVVFDKNEDVKRAFDKATDGLVGSDYEPIFYIGSQVKTGNNYAIFCSVAPVVPDAEKNFCIAYISVNFDGSAELTDDVEVDLTAEDENSKETTEEQIPNPFTEVSTLAETRAMTGFEMEIPDTEKPYTKIVITVIDGNMIEVAYITEDDADRGYYIRKAEGAENVSGDANEYAQTEIEQVGDTDVTLKGEDSSWSVAAWSSDGYTYAIGCQNHPMTKEQILKREQFLGHLIFYKWR</sequence>
<gene>
    <name evidence="1" type="ORF">SAMN05661086_01280</name>
</gene>
<dbReference type="AlphaFoldDB" id="A0A1I6J0J2"/>
<keyword evidence="2" id="KW-1185">Reference proteome</keyword>
<evidence type="ECO:0000313" key="1">
    <source>
        <dbReference type="EMBL" id="SFR72040.1"/>
    </source>
</evidence>
<accession>A0A1I6J0J2</accession>
<protein>
    <recommendedName>
        <fullName evidence="3">DUF4367 domain-containing protein</fullName>
    </recommendedName>
</protein>
<dbReference type="EMBL" id="FOYZ01000004">
    <property type="protein sequence ID" value="SFR72040.1"/>
    <property type="molecule type" value="Genomic_DNA"/>
</dbReference>
<evidence type="ECO:0008006" key="3">
    <source>
        <dbReference type="Google" id="ProtNLM"/>
    </source>
</evidence>
<evidence type="ECO:0000313" key="2">
    <source>
        <dbReference type="Proteomes" id="UP000199659"/>
    </source>
</evidence>
<dbReference type="STRING" id="37658.SAMN05661086_01280"/>
<dbReference type="OrthoDB" id="7061752at2"/>
<dbReference type="Proteomes" id="UP000199659">
    <property type="component" value="Unassembled WGS sequence"/>
</dbReference>